<gene>
    <name evidence="2" type="ORF">LR394_37160</name>
</gene>
<proteinExistence type="predicted"/>
<dbReference type="Pfam" id="PF12680">
    <property type="entry name" value="SnoaL_2"/>
    <property type="match status" value="1"/>
</dbReference>
<reference evidence="2" key="1">
    <citation type="submission" date="2021-11" db="EMBL/GenBank/DDBJ databases">
        <title>Streptomyces corallinus and Kineosporia corallina sp. nov., two new coral-derived marine actinobacteria.</title>
        <authorList>
            <person name="Buangrab K."/>
            <person name="Sutthacheep M."/>
            <person name="Yeemin T."/>
            <person name="Harunari E."/>
            <person name="Igarashi Y."/>
            <person name="Sripreechasak P."/>
            <person name="Kanchanasin P."/>
            <person name="Tanasupawat S."/>
            <person name="Phongsopitanun W."/>
        </authorList>
    </citation>
    <scope>NUCLEOTIDE SEQUENCE</scope>
    <source>
        <strain evidence="2">JCM 31032</strain>
    </source>
</reference>
<accession>A0A9X1SXT0</accession>
<dbReference type="Gene3D" id="3.10.450.50">
    <property type="match status" value="1"/>
</dbReference>
<evidence type="ECO:0000313" key="2">
    <source>
        <dbReference type="EMBL" id="MCD5316542.1"/>
    </source>
</evidence>
<dbReference type="AlphaFoldDB" id="A0A9X1SXT0"/>
<evidence type="ECO:0000259" key="1">
    <source>
        <dbReference type="Pfam" id="PF12680"/>
    </source>
</evidence>
<dbReference type="InterPro" id="IPR037401">
    <property type="entry name" value="SnoaL-like"/>
</dbReference>
<comment type="caution">
    <text evidence="2">The sequence shown here is derived from an EMBL/GenBank/DDBJ whole genome shotgun (WGS) entry which is preliminary data.</text>
</comment>
<feature type="domain" description="SnoaL-like" evidence="1">
    <location>
        <begin position="10"/>
        <end position="111"/>
    </location>
</feature>
<dbReference type="RefSeq" id="WP_231449394.1">
    <property type="nucleotide sequence ID" value="NZ_JAJOMB010000031.1"/>
</dbReference>
<evidence type="ECO:0000313" key="3">
    <source>
        <dbReference type="Proteomes" id="UP001138997"/>
    </source>
</evidence>
<keyword evidence="3" id="KW-1185">Reference proteome</keyword>
<sequence length="126" mass="14141">MSTALPTVIVQWLDRINHRDAQGAGECFAEDAVFHYAMPHPPVRGRDGIRGMFAGQAATYVKISWEVTAFAVDGPRVWMERVDRFFTAQGREIAIECAGVAEVHDGLITEVRDYVDLSTWEQRSKS</sequence>
<name>A0A9X1SXT0_9ACTN</name>
<dbReference type="EMBL" id="JAJOMB010000031">
    <property type="protein sequence ID" value="MCD5316542.1"/>
    <property type="molecule type" value="Genomic_DNA"/>
</dbReference>
<dbReference type="SUPFAM" id="SSF54427">
    <property type="entry name" value="NTF2-like"/>
    <property type="match status" value="1"/>
</dbReference>
<dbReference type="Proteomes" id="UP001138997">
    <property type="component" value="Unassembled WGS sequence"/>
</dbReference>
<protein>
    <submittedName>
        <fullName evidence="2">Nuclear transport factor 2 family protein</fullName>
    </submittedName>
</protein>
<organism evidence="2 3">
    <name type="scientific">Kineosporia babensis</name>
    <dbReference type="NCBI Taxonomy" id="499548"/>
    <lineage>
        <taxon>Bacteria</taxon>
        <taxon>Bacillati</taxon>
        <taxon>Actinomycetota</taxon>
        <taxon>Actinomycetes</taxon>
        <taxon>Kineosporiales</taxon>
        <taxon>Kineosporiaceae</taxon>
        <taxon>Kineosporia</taxon>
    </lineage>
</organism>
<dbReference type="InterPro" id="IPR032710">
    <property type="entry name" value="NTF2-like_dom_sf"/>
</dbReference>